<proteinExistence type="predicted"/>
<gene>
    <name evidence="1" type="ORF">FB567DRAFT_487011</name>
</gene>
<reference evidence="1" key="1">
    <citation type="journal article" date="2021" name="Nat. Commun.">
        <title>Genetic determinants of endophytism in the Arabidopsis root mycobiome.</title>
        <authorList>
            <person name="Mesny F."/>
            <person name="Miyauchi S."/>
            <person name="Thiergart T."/>
            <person name="Pickel B."/>
            <person name="Atanasova L."/>
            <person name="Karlsson M."/>
            <person name="Huettel B."/>
            <person name="Barry K.W."/>
            <person name="Haridas S."/>
            <person name="Chen C."/>
            <person name="Bauer D."/>
            <person name="Andreopoulos W."/>
            <person name="Pangilinan J."/>
            <person name="LaButti K."/>
            <person name="Riley R."/>
            <person name="Lipzen A."/>
            <person name="Clum A."/>
            <person name="Drula E."/>
            <person name="Henrissat B."/>
            <person name="Kohler A."/>
            <person name="Grigoriev I.V."/>
            <person name="Martin F.M."/>
            <person name="Hacquard S."/>
        </authorList>
    </citation>
    <scope>NUCLEOTIDE SEQUENCE</scope>
    <source>
        <strain evidence="1">MPI-SDFR-AT-0120</strain>
    </source>
</reference>
<dbReference type="Proteomes" id="UP000813461">
    <property type="component" value="Unassembled WGS sequence"/>
</dbReference>
<dbReference type="Gene3D" id="3.20.20.80">
    <property type="entry name" value="Glycosidases"/>
    <property type="match status" value="1"/>
</dbReference>
<evidence type="ECO:0000313" key="1">
    <source>
        <dbReference type="EMBL" id="KAH7092985.1"/>
    </source>
</evidence>
<dbReference type="GO" id="GO:0051118">
    <property type="term" value="F:glucan endo-1,3-alpha-glucosidase activity"/>
    <property type="evidence" value="ECO:0007669"/>
    <property type="project" value="InterPro"/>
</dbReference>
<comment type="caution">
    <text evidence="1">The sequence shown here is derived from an EMBL/GenBank/DDBJ whole genome shotgun (WGS) entry which is preliminary data.</text>
</comment>
<evidence type="ECO:0000313" key="2">
    <source>
        <dbReference type="Proteomes" id="UP000813461"/>
    </source>
</evidence>
<dbReference type="EMBL" id="JAGMVJ010000002">
    <property type="protein sequence ID" value="KAH7092985.1"/>
    <property type="molecule type" value="Genomic_DNA"/>
</dbReference>
<dbReference type="InterPro" id="IPR005197">
    <property type="entry name" value="Glyco_hydro_71"/>
</dbReference>
<sequence>MLQVGNAKDFTFADWQENIIQASHAHINGFALNMAADWEHNDDSLKLAFPAAMSLGFKLIFSFDYAGGGPWDKATVTRMIQDWGKHPAYWQHDGKPLVSTFEGPGNAADWHDIKAATNCFFMPDWSSEGAGPALQLAGGVADGLFSWAAWPWANRDVDTYTDHSYTQALGGKPYMMAVSPWFFTNLPGYNKNWLWWGGNLWYERWQQTLDIKPDYVQIISWNDFGESHHIGPLDPKQYEAFQVGEAPYNYVQDHSHEGWLQHLPFMIDTYLGKNPTFDTESAVIVHQVTWAEKCHAGGTTGNTASQLQAEYPPEDISHDNLYIAALLTSPSDLYVTHGEGGPVTVVKADKWDISPDGGVGLYYTTVPMKAPGKQTVNLKRVVVGSQSETVTRDETLSSFVDGACNSLVAANWNAKMAWKSWSPWEKKEYRHKVDLKDRVCTKGWGWGDFHSICQYTCSYGYCPDSCVCTNMGAQREKPEPAYEVGYPKNGDANFQGLCNVAVNLGG</sequence>
<dbReference type="OrthoDB" id="3257981at2759"/>
<dbReference type="AlphaFoldDB" id="A0A8K0RED8"/>
<accession>A0A8K0RED8</accession>
<dbReference type="CDD" id="cd11577">
    <property type="entry name" value="GH71"/>
    <property type="match status" value="1"/>
</dbReference>
<name>A0A8K0RED8_9PLEO</name>
<keyword evidence="2" id="KW-1185">Reference proteome</keyword>
<keyword evidence="1" id="KW-0378">Hydrolase</keyword>
<protein>
    <submittedName>
        <fullName evidence="1">Glycosyl hydrolase family 71-domain-containing protein</fullName>
    </submittedName>
</protein>
<organism evidence="1 2">
    <name type="scientific">Paraphoma chrysanthemicola</name>
    <dbReference type="NCBI Taxonomy" id="798071"/>
    <lineage>
        <taxon>Eukaryota</taxon>
        <taxon>Fungi</taxon>
        <taxon>Dikarya</taxon>
        <taxon>Ascomycota</taxon>
        <taxon>Pezizomycotina</taxon>
        <taxon>Dothideomycetes</taxon>
        <taxon>Pleosporomycetidae</taxon>
        <taxon>Pleosporales</taxon>
        <taxon>Pleosporineae</taxon>
        <taxon>Phaeosphaeriaceae</taxon>
        <taxon>Paraphoma</taxon>
    </lineage>
</organism>
<feature type="non-terminal residue" evidence="1">
    <location>
        <position position="506"/>
    </location>
</feature>
<dbReference type="Pfam" id="PF03659">
    <property type="entry name" value="Glyco_hydro_71"/>
    <property type="match status" value="1"/>
</dbReference>